<gene>
    <name evidence="1" type="ORF">H8S33_16790</name>
</gene>
<dbReference type="AlphaFoldDB" id="A0A923RK09"/>
<dbReference type="Proteomes" id="UP000637359">
    <property type="component" value="Unassembled WGS sequence"/>
</dbReference>
<evidence type="ECO:0000313" key="1">
    <source>
        <dbReference type="EMBL" id="MBC5638436.1"/>
    </source>
</evidence>
<dbReference type="EMBL" id="JACOOL010000016">
    <property type="protein sequence ID" value="MBC5638436.1"/>
    <property type="molecule type" value="Genomic_DNA"/>
</dbReference>
<name>A0A923RK09_9BACI</name>
<proteinExistence type="predicted"/>
<reference evidence="1" key="1">
    <citation type="submission" date="2020-08" db="EMBL/GenBank/DDBJ databases">
        <title>Genome public.</title>
        <authorList>
            <person name="Liu C."/>
            <person name="Sun Q."/>
        </authorList>
    </citation>
    <scope>NUCLEOTIDE SEQUENCE</scope>
    <source>
        <strain evidence="1">BX22</strain>
    </source>
</reference>
<evidence type="ECO:0000313" key="2">
    <source>
        <dbReference type="Proteomes" id="UP000637359"/>
    </source>
</evidence>
<keyword evidence="2" id="KW-1185">Reference proteome</keyword>
<accession>A0A923RK09</accession>
<sequence length="210" mass="25355">MKYFNINDEEIIEFGIKETIFVPNHKVNDEWARLKNTILSGNGKVFVRGYGREAKNTSLYMDLYKEIFGHNQFYKDPTNNHEPTKILKKLTGYARQEKPTVKYEQIRNYQVSHIFGKTKNPFLFTAPWNIVYVPKIIDPFTGHESKGELTELFQKKFLSYFHDYYYEYIKEFNEIMLDIKPRLEEYFYDRYQFNPKFRDDALEQFSPIIL</sequence>
<organism evidence="1 2">
    <name type="scientific">Ornithinibacillus hominis</name>
    <dbReference type="NCBI Taxonomy" id="2763055"/>
    <lineage>
        <taxon>Bacteria</taxon>
        <taxon>Bacillati</taxon>
        <taxon>Bacillota</taxon>
        <taxon>Bacilli</taxon>
        <taxon>Bacillales</taxon>
        <taxon>Bacillaceae</taxon>
        <taxon>Ornithinibacillus</taxon>
    </lineage>
</organism>
<protein>
    <submittedName>
        <fullName evidence="1">Uncharacterized protein</fullName>
    </submittedName>
</protein>
<dbReference type="RefSeq" id="WP_186871144.1">
    <property type="nucleotide sequence ID" value="NZ_JACOOL010000016.1"/>
</dbReference>
<comment type="caution">
    <text evidence="1">The sequence shown here is derived from an EMBL/GenBank/DDBJ whole genome shotgun (WGS) entry which is preliminary data.</text>
</comment>